<dbReference type="AlphaFoldDB" id="A0A1W6ZL36"/>
<dbReference type="STRING" id="1235591.CAK95_01090"/>
<comment type="similarity">
    <text evidence="1">Belongs to the ornithine cyclodeaminase/mu-crystallin family.</text>
</comment>
<dbReference type="RefSeq" id="WP_086086150.1">
    <property type="nucleotide sequence ID" value="NZ_CP021112.1"/>
</dbReference>
<dbReference type="Proteomes" id="UP000194137">
    <property type="component" value="Chromosome"/>
</dbReference>
<dbReference type="EMBL" id="CP021112">
    <property type="protein sequence ID" value="ARP97830.1"/>
    <property type="molecule type" value="Genomic_DNA"/>
</dbReference>
<dbReference type="InterPro" id="IPR003462">
    <property type="entry name" value="ODC_Mu_crystall"/>
</dbReference>
<dbReference type="Gene3D" id="3.30.1780.10">
    <property type="entry name" value="ornithine cyclodeaminase, domain 1"/>
    <property type="match status" value="1"/>
</dbReference>
<evidence type="ECO:0000256" key="1">
    <source>
        <dbReference type="ARBA" id="ARBA00008903"/>
    </source>
</evidence>
<dbReference type="OrthoDB" id="8455982at2"/>
<evidence type="ECO:0000313" key="2">
    <source>
        <dbReference type="EMBL" id="ARP97830.1"/>
    </source>
</evidence>
<proteinExistence type="inferred from homology"/>
<dbReference type="Pfam" id="PF02423">
    <property type="entry name" value="OCD_Mu_crystall"/>
    <property type="match status" value="1"/>
</dbReference>
<dbReference type="PIRSF" id="PIRSF001439">
    <property type="entry name" value="CryM"/>
    <property type="match status" value="1"/>
</dbReference>
<dbReference type="GO" id="GO:0005737">
    <property type="term" value="C:cytoplasm"/>
    <property type="evidence" value="ECO:0007669"/>
    <property type="project" value="TreeGrafter"/>
</dbReference>
<dbReference type="SUPFAM" id="SSF51735">
    <property type="entry name" value="NAD(P)-binding Rossmann-fold domains"/>
    <property type="match status" value="1"/>
</dbReference>
<dbReference type="InterPro" id="IPR036291">
    <property type="entry name" value="NAD(P)-bd_dom_sf"/>
</dbReference>
<dbReference type="Gene3D" id="3.40.50.720">
    <property type="entry name" value="NAD(P)-binding Rossmann-like Domain"/>
    <property type="match status" value="1"/>
</dbReference>
<organism evidence="2 3">
    <name type="scientific">Pseudorhodoplanes sinuspersici</name>
    <dbReference type="NCBI Taxonomy" id="1235591"/>
    <lineage>
        <taxon>Bacteria</taxon>
        <taxon>Pseudomonadati</taxon>
        <taxon>Pseudomonadota</taxon>
        <taxon>Alphaproteobacteria</taxon>
        <taxon>Hyphomicrobiales</taxon>
        <taxon>Pseudorhodoplanes</taxon>
    </lineage>
</organism>
<keyword evidence="3" id="KW-1185">Reference proteome</keyword>
<gene>
    <name evidence="2" type="ORF">CAK95_01090</name>
</gene>
<evidence type="ECO:0000313" key="3">
    <source>
        <dbReference type="Proteomes" id="UP000194137"/>
    </source>
</evidence>
<name>A0A1W6ZL36_9HYPH</name>
<dbReference type="KEGG" id="psin:CAK95_01090"/>
<dbReference type="InterPro" id="IPR023401">
    <property type="entry name" value="ODC_N"/>
</dbReference>
<protein>
    <submittedName>
        <fullName evidence="2">Uncharacterized protein</fullName>
    </submittedName>
</protein>
<accession>A0A1W6ZL36</accession>
<reference evidence="2 3" key="1">
    <citation type="submission" date="2017-05" db="EMBL/GenBank/DDBJ databases">
        <title>Full genome sequence of Pseudorhodoplanes sinuspersici.</title>
        <authorList>
            <person name="Dastgheib S.M.M."/>
            <person name="Shavandi M."/>
            <person name="Tirandaz H."/>
        </authorList>
    </citation>
    <scope>NUCLEOTIDE SEQUENCE [LARGE SCALE GENOMIC DNA]</scope>
    <source>
        <strain evidence="2 3">RIPI110</strain>
    </source>
</reference>
<dbReference type="PANTHER" id="PTHR13812">
    <property type="entry name" value="KETIMINE REDUCTASE MU-CRYSTALLIN"/>
    <property type="match status" value="1"/>
</dbReference>
<dbReference type="PANTHER" id="PTHR13812:SF19">
    <property type="entry name" value="KETIMINE REDUCTASE MU-CRYSTALLIN"/>
    <property type="match status" value="1"/>
</dbReference>
<sequence>MRMITAAKTIDALSIAEAASVIAQVYAGLAAGHVVASSPSAMRIAGPPHRIQVKGAVLQDLGIAGARLSSLRDPRLILWDLETGSPILLLEESWLYTFRTGISGAVVARWLSPNPNPRIALIGAGKIATHMARGFAELCNPSSILVASRTAQSAERLVSAVGSKACDIAIAPSIEDAVRGADIIATITTASAPLVDPSWIKPGALVLSMGGVQEFSPQTFQAATHRFVDDLDYALYQGDLASFVKAGAVAESDIRGTIVSIGEVAAGRWQGRAAPSETVYAVIQGLTALDLGLAYRIYRNSAD</sequence>